<dbReference type="InterPro" id="IPR038175">
    <property type="entry name" value="CBM21_dom_sf"/>
</dbReference>
<dbReference type="InterPro" id="IPR050782">
    <property type="entry name" value="PP1_regulatory_subunit_3"/>
</dbReference>
<proteinExistence type="predicted"/>
<name>A0A7R8ZKC9_9CRUS</name>
<dbReference type="InterPro" id="IPR005036">
    <property type="entry name" value="CBM21_dom"/>
</dbReference>
<dbReference type="Pfam" id="PF03370">
    <property type="entry name" value="CBM_21"/>
    <property type="match status" value="1"/>
</dbReference>
<sequence>MPGDIDILSSSPPILGQSPVFSSFLTQNFNNAPRLEHTRNGSRGRIHPSWSTPNFNTIDLNSSSLFMEVMKRAPSPDSLLQDMKPRPACRNNSLPPGGSFKKKVVFADSRGMQLTQVRVMTEPSDCPPLWSPDFIERITGGVQAEPTGRNWVPKFTQPAADYIHFRDLIHNQCVALENVVIKQADEEVFGTIKVMNLTFHKEVFVRVTFDNWSTFEDIGCEYVPSGVEGTPIQQSIDTFRFSFKFPPVHKKNRIEFCVCYRANGKEYWDSNGGLNFVIESDDPKSPPLSPTISTNPLISKVEDAYRVNMDAWSEFASWNHLVNTTPYW</sequence>
<accession>A0A7R8ZKC9</accession>
<dbReference type="GO" id="GO:0005979">
    <property type="term" value="P:regulation of glycogen biosynthetic process"/>
    <property type="evidence" value="ECO:0007669"/>
    <property type="project" value="TreeGrafter"/>
</dbReference>
<dbReference type="GO" id="GO:2001069">
    <property type="term" value="F:glycogen binding"/>
    <property type="evidence" value="ECO:0007669"/>
    <property type="project" value="TreeGrafter"/>
</dbReference>
<gene>
    <name evidence="1" type="ORF">CTOB1V02_LOCUS5028</name>
</gene>
<dbReference type="PANTHER" id="PTHR12307">
    <property type="entry name" value="PROTEIN PHOSPHATASE 1 REGULATORY SUBUNIT"/>
    <property type="match status" value="1"/>
</dbReference>
<dbReference type="PROSITE" id="PS51159">
    <property type="entry name" value="CBM21"/>
    <property type="match status" value="1"/>
</dbReference>
<dbReference type="GO" id="GO:0008157">
    <property type="term" value="F:protein phosphatase 1 binding"/>
    <property type="evidence" value="ECO:0007669"/>
    <property type="project" value="TreeGrafter"/>
</dbReference>
<reference evidence="1" key="1">
    <citation type="submission" date="2020-11" db="EMBL/GenBank/DDBJ databases">
        <authorList>
            <person name="Tran Van P."/>
        </authorList>
    </citation>
    <scope>NUCLEOTIDE SEQUENCE</scope>
</reference>
<protein>
    <submittedName>
        <fullName evidence="1">Uncharacterized protein</fullName>
    </submittedName>
</protein>
<dbReference type="GO" id="GO:0000164">
    <property type="term" value="C:protein phosphatase type 1 complex"/>
    <property type="evidence" value="ECO:0007669"/>
    <property type="project" value="TreeGrafter"/>
</dbReference>
<dbReference type="AlphaFoldDB" id="A0A7R8ZKC9"/>
<dbReference type="Gene3D" id="2.60.40.2440">
    <property type="entry name" value="Carbohydrate binding type-21 domain"/>
    <property type="match status" value="1"/>
</dbReference>
<dbReference type="EMBL" id="OB661040">
    <property type="protein sequence ID" value="CAD7227119.1"/>
    <property type="molecule type" value="Genomic_DNA"/>
</dbReference>
<dbReference type="PANTHER" id="PTHR12307:SF48">
    <property type="entry name" value="PROTEIN PHOSPHATASE 1 REGULATORY SUBUNIT"/>
    <property type="match status" value="1"/>
</dbReference>
<organism evidence="1">
    <name type="scientific">Cyprideis torosa</name>
    <dbReference type="NCBI Taxonomy" id="163714"/>
    <lineage>
        <taxon>Eukaryota</taxon>
        <taxon>Metazoa</taxon>
        <taxon>Ecdysozoa</taxon>
        <taxon>Arthropoda</taxon>
        <taxon>Crustacea</taxon>
        <taxon>Oligostraca</taxon>
        <taxon>Ostracoda</taxon>
        <taxon>Podocopa</taxon>
        <taxon>Podocopida</taxon>
        <taxon>Cytherocopina</taxon>
        <taxon>Cytheroidea</taxon>
        <taxon>Cytherideidae</taxon>
        <taxon>Cyprideis</taxon>
    </lineage>
</organism>
<dbReference type="OrthoDB" id="1881at2759"/>
<evidence type="ECO:0000313" key="1">
    <source>
        <dbReference type="EMBL" id="CAD7227119.1"/>
    </source>
</evidence>